<evidence type="ECO:0000313" key="9">
    <source>
        <dbReference type="EMBL" id="PJR13438.1"/>
    </source>
</evidence>
<evidence type="ECO:0000256" key="5">
    <source>
        <dbReference type="ARBA" id="ARBA00022605"/>
    </source>
</evidence>
<evidence type="ECO:0000259" key="8">
    <source>
        <dbReference type="Pfam" id="PF00694"/>
    </source>
</evidence>
<organism evidence="9 10">
    <name type="scientific">Rhizobium meliloti</name>
    <name type="common">Ensifer meliloti</name>
    <name type="synonym">Sinorhizobium meliloti</name>
    <dbReference type="NCBI Taxonomy" id="382"/>
    <lineage>
        <taxon>Bacteria</taxon>
        <taxon>Pseudomonadati</taxon>
        <taxon>Pseudomonadota</taxon>
        <taxon>Alphaproteobacteria</taxon>
        <taxon>Hyphomicrobiales</taxon>
        <taxon>Rhizobiaceae</taxon>
        <taxon>Sinorhizobium/Ensifer group</taxon>
        <taxon>Sinorhizobium</taxon>
    </lineage>
</organism>
<keyword evidence="5" id="KW-0028">Amino-acid biosynthesis</keyword>
<evidence type="ECO:0000256" key="4">
    <source>
        <dbReference type="ARBA" id="ARBA00022430"/>
    </source>
</evidence>
<gene>
    <name evidence="9" type="ORF">CEJ86_22135</name>
</gene>
<protein>
    <recommendedName>
        <fullName evidence="3">3-isopropylmalate dehydratase</fullName>
        <ecNumber evidence="3">4.2.1.33</ecNumber>
    </recommendedName>
</protein>
<dbReference type="GO" id="GO:0009098">
    <property type="term" value="P:L-leucine biosynthetic process"/>
    <property type="evidence" value="ECO:0007669"/>
    <property type="project" value="UniProtKB-KW"/>
</dbReference>
<proteinExistence type="predicted"/>
<dbReference type="Gene3D" id="3.20.19.10">
    <property type="entry name" value="Aconitase, domain 4"/>
    <property type="match status" value="1"/>
</dbReference>
<accession>A0A2J0YYT3</accession>
<dbReference type="PANTHER" id="PTHR43345:SF9">
    <property type="entry name" value="3-ISOPROPYLMALATE DEHYDRATASE SMALL SUBUNIT"/>
    <property type="match status" value="1"/>
</dbReference>
<evidence type="ECO:0000256" key="6">
    <source>
        <dbReference type="ARBA" id="ARBA00023239"/>
    </source>
</evidence>
<keyword evidence="6" id="KW-0456">Lyase</keyword>
<comment type="pathway">
    <text evidence="2">Amino-acid biosynthesis; L-leucine biosynthesis; L-leucine from 3-methyl-2-oxobutanoate: step 2/4.</text>
</comment>
<evidence type="ECO:0000256" key="1">
    <source>
        <dbReference type="ARBA" id="ARBA00000491"/>
    </source>
</evidence>
<dbReference type="EMBL" id="NJGD01000010">
    <property type="protein sequence ID" value="PJR13438.1"/>
    <property type="molecule type" value="Genomic_DNA"/>
</dbReference>
<evidence type="ECO:0000313" key="10">
    <source>
        <dbReference type="Proteomes" id="UP000231987"/>
    </source>
</evidence>
<keyword evidence="7" id="KW-0100">Branched-chain amino acid biosynthesis</keyword>
<sequence>MISGKVWKFGADVNTDAILPTAVMYLPAAQQAQHVFSITRPGWAGQHVSDGDFILAGRNFGTGSSRPAPLALNALGIKCLIADSINPLFLRNCVSFGLQAIECDGVSAAFEEGDIAEVSLEEGIVRNLRTGVVLQGMVIPDALLSLMRNGGIFPLLESEGLVGPGTDAAAGGAG</sequence>
<dbReference type="RefSeq" id="WP_100673416.1">
    <property type="nucleotide sequence ID" value="NZ_NJGD01000010.1"/>
</dbReference>
<comment type="catalytic activity">
    <reaction evidence="1">
        <text>(2R,3S)-3-isopropylmalate = (2S)-2-isopropylmalate</text>
        <dbReference type="Rhea" id="RHEA:32287"/>
        <dbReference type="ChEBI" id="CHEBI:1178"/>
        <dbReference type="ChEBI" id="CHEBI:35121"/>
        <dbReference type="EC" id="4.2.1.33"/>
    </reaction>
</comment>
<dbReference type="InterPro" id="IPR011827">
    <property type="entry name" value="LeuD_type2/HacB/DmdB"/>
</dbReference>
<evidence type="ECO:0000256" key="2">
    <source>
        <dbReference type="ARBA" id="ARBA00004729"/>
    </source>
</evidence>
<dbReference type="EC" id="4.2.1.33" evidence="3"/>
<dbReference type="NCBIfam" id="TIGR02087">
    <property type="entry name" value="LEUD_arch"/>
    <property type="match status" value="1"/>
</dbReference>
<feature type="domain" description="Aconitase A/isopropylmalate dehydratase small subunit swivel" evidence="8">
    <location>
        <begin position="54"/>
        <end position="102"/>
    </location>
</feature>
<dbReference type="Proteomes" id="UP000231987">
    <property type="component" value="Unassembled WGS sequence"/>
</dbReference>
<dbReference type="GO" id="GO:0003861">
    <property type="term" value="F:3-isopropylmalate dehydratase activity"/>
    <property type="evidence" value="ECO:0007669"/>
    <property type="project" value="UniProtKB-EC"/>
</dbReference>
<reference evidence="9 10" key="1">
    <citation type="submission" date="2017-06" db="EMBL/GenBank/DDBJ databases">
        <title>Ensifer strains isolated from leguminous trees and herbs display diverse denitrification phenotypes with some acting as strong N2O sinks.</title>
        <authorList>
            <person name="Woliy K."/>
            <person name="Mania D."/>
            <person name="Bakken L.R."/>
            <person name="Frostegard A."/>
        </authorList>
    </citation>
    <scope>NUCLEOTIDE SEQUENCE [LARGE SCALE GENOMIC DNA]</scope>
    <source>
        <strain evidence="9 10">AC50a</strain>
    </source>
</reference>
<dbReference type="SUPFAM" id="SSF52016">
    <property type="entry name" value="LeuD/IlvD-like"/>
    <property type="match status" value="1"/>
</dbReference>
<dbReference type="InterPro" id="IPR015928">
    <property type="entry name" value="Aconitase/3IPM_dehydase_swvl"/>
</dbReference>
<dbReference type="InterPro" id="IPR000573">
    <property type="entry name" value="AconitaseA/IPMdHydase_ssu_swvl"/>
</dbReference>
<keyword evidence="4" id="KW-0432">Leucine biosynthesis</keyword>
<dbReference type="AlphaFoldDB" id="A0A2J0YYT3"/>
<comment type="caution">
    <text evidence="9">The sequence shown here is derived from an EMBL/GenBank/DDBJ whole genome shotgun (WGS) entry which is preliminary data.</text>
</comment>
<evidence type="ECO:0000256" key="7">
    <source>
        <dbReference type="ARBA" id="ARBA00023304"/>
    </source>
</evidence>
<dbReference type="PANTHER" id="PTHR43345">
    <property type="entry name" value="3-ISOPROPYLMALATE DEHYDRATASE SMALL SUBUNIT 2-RELATED-RELATED"/>
    <property type="match status" value="1"/>
</dbReference>
<evidence type="ECO:0000256" key="3">
    <source>
        <dbReference type="ARBA" id="ARBA00011998"/>
    </source>
</evidence>
<dbReference type="InterPro" id="IPR050075">
    <property type="entry name" value="LeuD"/>
</dbReference>
<name>A0A2J0YYT3_RHIML</name>
<dbReference type="Pfam" id="PF00694">
    <property type="entry name" value="Aconitase_C"/>
    <property type="match status" value="1"/>
</dbReference>